<gene>
    <name evidence="2" type="ORF">GCM10023191_078280</name>
</gene>
<sequence>MTDDDTIEAIRRATDSEKLPAPASEVGISEAERVIGYPLPTLLRRIYLEVANGGLGPHGYGILGVPGVEWTDDGYYGEWVDVIDVYRAFSAPDPDLPSSHDVPPYMVWLFDWGCAIWSLVDCRDERGQMWGWDPNSRFEDPLFPSNMTLSEWFRKWLDGNLELPCRGQSFDTRSDR</sequence>
<comment type="caution">
    <text evidence="2">The sequence shown here is derived from an EMBL/GenBank/DDBJ whole genome shotgun (WGS) entry which is preliminary data.</text>
</comment>
<accession>A0ABP8QXB2</accession>
<keyword evidence="3" id="KW-1185">Reference proteome</keyword>
<name>A0ABP8QXB2_9ACTN</name>
<dbReference type="Gene3D" id="3.40.1580.10">
    <property type="entry name" value="SMI1/KNR4-like"/>
    <property type="match status" value="1"/>
</dbReference>
<evidence type="ECO:0000313" key="2">
    <source>
        <dbReference type="EMBL" id="GAA4512478.1"/>
    </source>
</evidence>
<dbReference type="RefSeq" id="WP_345472664.1">
    <property type="nucleotide sequence ID" value="NZ_BAABHF010000046.1"/>
</dbReference>
<organism evidence="2 3">
    <name type="scientific">Actinoallomurus oryzae</name>
    <dbReference type="NCBI Taxonomy" id="502180"/>
    <lineage>
        <taxon>Bacteria</taxon>
        <taxon>Bacillati</taxon>
        <taxon>Actinomycetota</taxon>
        <taxon>Actinomycetes</taxon>
        <taxon>Streptosporangiales</taxon>
        <taxon>Thermomonosporaceae</taxon>
        <taxon>Actinoallomurus</taxon>
    </lineage>
</organism>
<dbReference type="SUPFAM" id="SSF160631">
    <property type="entry name" value="SMI1/KNR4-like"/>
    <property type="match status" value="1"/>
</dbReference>
<evidence type="ECO:0000259" key="1">
    <source>
        <dbReference type="Pfam" id="PF09346"/>
    </source>
</evidence>
<dbReference type="InterPro" id="IPR018958">
    <property type="entry name" value="Knr4/Smi1-like_dom"/>
</dbReference>
<dbReference type="InterPro" id="IPR037883">
    <property type="entry name" value="Knr4/Smi1-like_sf"/>
</dbReference>
<dbReference type="EMBL" id="BAABHF010000046">
    <property type="protein sequence ID" value="GAA4512478.1"/>
    <property type="molecule type" value="Genomic_DNA"/>
</dbReference>
<evidence type="ECO:0000313" key="3">
    <source>
        <dbReference type="Proteomes" id="UP001500503"/>
    </source>
</evidence>
<feature type="domain" description="Knr4/Smi1-like" evidence="1">
    <location>
        <begin position="22"/>
        <end position="154"/>
    </location>
</feature>
<protein>
    <recommendedName>
        <fullName evidence="1">Knr4/Smi1-like domain-containing protein</fullName>
    </recommendedName>
</protein>
<dbReference type="Proteomes" id="UP001500503">
    <property type="component" value="Unassembled WGS sequence"/>
</dbReference>
<dbReference type="Pfam" id="PF09346">
    <property type="entry name" value="SMI1_KNR4"/>
    <property type="match status" value="1"/>
</dbReference>
<reference evidence="3" key="1">
    <citation type="journal article" date="2019" name="Int. J. Syst. Evol. Microbiol.">
        <title>The Global Catalogue of Microorganisms (GCM) 10K type strain sequencing project: providing services to taxonomists for standard genome sequencing and annotation.</title>
        <authorList>
            <consortium name="The Broad Institute Genomics Platform"/>
            <consortium name="The Broad Institute Genome Sequencing Center for Infectious Disease"/>
            <person name="Wu L."/>
            <person name="Ma J."/>
        </authorList>
    </citation>
    <scope>NUCLEOTIDE SEQUENCE [LARGE SCALE GENOMIC DNA]</scope>
    <source>
        <strain evidence="3">JCM 17933</strain>
    </source>
</reference>
<proteinExistence type="predicted"/>